<comment type="caution">
    <text evidence="1">The sequence shown here is derived from an EMBL/GenBank/DDBJ whole genome shotgun (WGS) entry which is preliminary data.</text>
</comment>
<dbReference type="Proteomes" id="UP000073492">
    <property type="component" value="Unassembled WGS sequence"/>
</dbReference>
<dbReference type="AlphaFoldDB" id="A0A139IMQ6"/>
<protein>
    <submittedName>
        <fullName evidence="1">Uncharacterized protein</fullName>
    </submittedName>
</protein>
<keyword evidence="2" id="KW-1185">Reference proteome</keyword>
<evidence type="ECO:0000313" key="1">
    <source>
        <dbReference type="EMBL" id="KXT16009.1"/>
    </source>
</evidence>
<sequence length="111" mass="12309">MTERASLINAKKTCGLMVARAEALSQEYEFRKSPSCTKALKLSSINFIPGGSSRPQCISTMRGFFPIHSWPPNLCWMMSHAWESADALCEYSRASDEAATASELYPKIAIE</sequence>
<dbReference type="EMBL" id="LFZO01000046">
    <property type="protein sequence ID" value="KXT16009.1"/>
    <property type="molecule type" value="Genomic_DNA"/>
</dbReference>
<name>A0A139IMQ6_9PEZI</name>
<proteinExistence type="predicted"/>
<evidence type="ECO:0000313" key="2">
    <source>
        <dbReference type="Proteomes" id="UP000073492"/>
    </source>
</evidence>
<accession>A0A139IMQ6</accession>
<gene>
    <name evidence="1" type="ORF">AC579_9525</name>
</gene>
<organism evidence="1 2">
    <name type="scientific">Pseudocercospora musae</name>
    <dbReference type="NCBI Taxonomy" id="113226"/>
    <lineage>
        <taxon>Eukaryota</taxon>
        <taxon>Fungi</taxon>
        <taxon>Dikarya</taxon>
        <taxon>Ascomycota</taxon>
        <taxon>Pezizomycotina</taxon>
        <taxon>Dothideomycetes</taxon>
        <taxon>Dothideomycetidae</taxon>
        <taxon>Mycosphaerellales</taxon>
        <taxon>Mycosphaerellaceae</taxon>
        <taxon>Pseudocercospora</taxon>
    </lineage>
</organism>
<reference evidence="1 2" key="1">
    <citation type="submission" date="2015-07" db="EMBL/GenBank/DDBJ databases">
        <title>Comparative genomics of the Sigatoka disease complex on banana suggests a link between parallel evolutionary changes in Pseudocercospora fijiensis and Pseudocercospora eumusae and increased virulence on the banana host.</title>
        <authorList>
            <person name="Chang T.-C."/>
            <person name="Salvucci A."/>
            <person name="Crous P.W."/>
            <person name="Stergiopoulos I."/>
        </authorList>
    </citation>
    <scope>NUCLEOTIDE SEQUENCE [LARGE SCALE GENOMIC DNA]</scope>
    <source>
        <strain evidence="1 2">CBS 116634</strain>
    </source>
</reference>